<dbReference type="EMBL" id="CP159289">
    <property type="protein sequence ID" value="XCH24819.1"/>
    <property type="molecule type" value="Genomic_DNA"/>
</dbReference>
<gene>
    <name evidence="1" type="ORF">ABV298_31805</name>
</gene>
<reference evidence="1" key="1">
    <citation type="submission" date="2024-06" db="EMBL/GenBank/DDBJ databases">
        <title>Sequencing and assembly of the genome of Dyadobacter sp. strain 676, a symbiont of Cyamopsis tetragonoloba.</title>
        <authorList>
            <person name="Guro P."/>
            <person name="Sazanova A."/>
            <person name="Kuznetsova I."/>
            <person name="Belimov A."/>
            <person name="Safronova V."/>
        </authorList>
    </citation>
    <scope>NUCLEOTIDE SEQUENCE</scope>
    <source>
        <strain evidence="1">676</strain>
    </source>
</reference>
<dbReference type="RefSeq" id="WP_353720127.1">
    <property type="nucleotide sequence ID" value="NZ_CP159289.1"/>
</dbReference>
<dbReference type="AlphaFoldDB" id="A0AAU8FN28"/>
<evidence type="ECO:0000313" key="1">
    <source>
        <dbReference type="EMBL" id="XCH24819.1"/>
    </source>
</evidence>
<sequence>MKKKLSLLGFGSQCPPDEIHVRVYFLQQGSTIEEATEFFNNYSATLWKARNGLIVRDWKQIAWSWIWYR</sequence>
<name>A0AAU8FN28_9BACT</name>
<protein>
    <submittedName>
        <fullName evidence="1">Uncharacterized protein</fullName>
    </submittedName>
</protein>
<organism evidence="1">
    <name type="scientific">Dyadobacter sp. 676</name>
    <dbReference type="NCBI Taxonomy" id="3088362"/>
    <lineage>
        <taxon>Bacteria</taxon>
        <taxon>Pseudomonadati</taxon>
        <taxon>Bacteroidota</taxon>
        <taxon>Cytophagia</taxon>
        <taxon>Cytophagales</taxon>
        <taxon>Spirosomataceae</taxon>
        <taxon>Dyadobacter</taxon>
    </lineage>
</organism>
<accession>A0AAU8FN28</accession>
<proteinExistence type="predicted"/>